<keyword evidence="3" id="KW-0378">Hydrolase</keyword>
<dbReference type="RefSeq" id="WP_138282108.1">
    <property type="nucleotide sequence ID" value="NZ_BMGE01000003.1"/>
</dbReference>
<organism evidence="3 4">
    <name type="scientific">Dyadobacter sediminis</name>
    <dbReference type="NCBI Taxonomy" id="1493691"/>
    <lineage>
        <taxon>Bacteria</taxon>
        <taxon>Pseudomonadati</taxon>
        <taxon>Bacteroidota</taxon>
        <taxon>Cytophagia</taxon>
        <taxon>Cytophagales</taxon>
        <taxon>Spirosomataceae</taxon>
        <taxon>Dyadobacter</taxon>
    </lineage>
</organism>
<dbReference type="Pfam" id="PF18962">
    <property type="entry name" value="Por_Secre_tail"/>
    <property type="match status" value="1"/>
</dbReference>
<dbReference type="Pfam" id="PF07819">
    <property type="entry name" value="PGAP1"/>
    <property type="match status" value="1"/>
</dbReference>
<dbReference type="Proteomes" id="UP000309788">
    <property type="component" value="Unassembled WGS sequence"/>
</dbReference>
<comment type="caution">
    <text evidence="3">The sequence shown here is derived from an EMBL/GenBank/DDBJ whole genome shotgun (WGS) entry which is preliminary data.</text>
</comment>
<dbReference type="OrthoDB" id="966171at2"/>
<keyword evidence="4" id="KW-1185">Reference proteome</keyword>
<dbReference type="EMBL" id="VCEI01000025">
    <property type="protein sequence ID" value="TLU91999.1"/>
    <property type="molecule type" value="Genomic_DNA"/>
</dbReference>
<feature type="domain" description="GPI inositol-deacylase PGAP1-like alpha/beta" evidence="1">
    <location>
        <begin position="32"/>
        <end position="204"/>
    </location>
</feature>
<evidence type="ECO:0000313" key="3">
    <source>
        <dbReference type="EMBL" id="TLU91999.1"/>
    </source>
</evidence>
<name>A0A5R9KB78_9BACT</name>
<reference evidence="3 4" key="1">
    <citation type="submission" date="2019-05" db="EMBL/GenBank/DDBJ databases">
        <authorList>
            <person name="Qu J.-H."/>
        </authorList>
    </citation>
    <scope>NUCLEOTIDE SEQUENCE [LARGE SCALE GENOMIC DNA]</scope>
    <source>
        <strain evidence="3 4">Z12</strain>
    </source>
</reference>
<dbReference type="Gene3D" id="3.40.50.1820">
    <property type="entry name" value="alpha/beta hydrolase"/>
    <property type="match status" value="1"/>
</dbReference>
<feature type="domain" description="Secretion system C-terminal sorting" evidence="2">
    <location>
        <begin position="620"/>
        <end position="691"/>
    </location>
</feature>
<dbReference type="GO" id="GO:0016788">
    <property type="term" value="F:hydrolase activity, acting on ester bonds"/>
    <property type="evidence" value="ECO:0007669"/>
    <property type="project" value="InterPro"/>
</dbReference>
<dbReference type="InterPro" id="IPR029058">
    <property type="entry name" value="AB_hydrolase_fold"/>
</dbReference>
<dbReference type="InterPro" id="IPR026444">
    <property type="entry name" value="Secre_tail"/>
</dbReference>
<dbReference type="NCBIfam" id="TIGR04183">
    <property type="entry name" value="Por_Secre_tail"/>
    <property type="match status" value="1"/>
</dbReference>
<dbReference type="InterPro" id="IPR012908">
    <property type="entry name" value="PGAP1-ab_dom-like"/>
</dbReference>
<proteinExistence type="predicted"/>
<accession>A0A5R9KB78</accession>
<evidence type="ECO:0000313" key="4">
    <source>
        <dbReference type="Proteomes" id="UP000309788"/>
    </source>
</evidence>
<dbReference type="SUPFAM" id="SSF53474">
    <property type="entry name" value="alpha/beta-Hydrolases"/>
    <property type="match status" value="1"/>
</dbReference>
<evidence type="ECO:0000259" key="1">
    <source>
        <dbReference type="Pfam" id="PF07819"/>
    </source>
</evidence>
<protein>
    <submittedName>
        <fullName evidence="3">Alpha/beta fold hydrolase</fullName>
    </submittedName>
</protein>
<dbReference type="AlphaFoldDB" id="A0A5R9KB78"/>
<gene>
    <name evidence="3" type="ORF">FEM55_14660</name>
</gene>
<sequence>MLKNYTRFLLLLSIVFSHSLLFGQSKKHIPYPILFVHGWTGSDATWYEMLVQLKEQGCNLDINQIEKRAGTGSQINFQLNYDLSSTTLNRNAIGPQYGDVLDLMSYVNPDNDVFVINFDNSFPTVQSNQAAIVKQGFAVGLAVRKILQATGADKVVLFGHSMGGLAIREYLQNPENWLTKDNKHHVAKLITSGTPHQGSDITTGNLVKLLFGKDENSDAVRDMRVNSLAGNYLYGGFEGNVPDSFKSKDIDCNGNLNYITGLNHKPMYLNLHFACIVGTGGINIFGWLGTDDDDVVKSYSANIFNLTYDKPMKGDLFVVDNSNQQSGNTLEATWHTKLPTQTFLNQYALDEPAELELAYEIKPNKTYQAFFTPDPKGNDLDYDRFKINFDQRGILDFKTNKDKYGGIQLFNWQGIEIKELQRESRVMIDAGSYSIGIYGATGAASGYPLHFVPYEFATEFCPLPQLPAIVTEGNASICDGEKVTLKLENAGYDSYTWYKDGINVGTGLSVTVNSPGTYSVQGRKCGVSEKSVNEIVLQVKPKPEKPVITIQDNALVSSSEKGNQWFANGTALTGENGQKLTSTGSASYSVKVTENGCTSESDAFTITGLEDPDLAAATVIYPNPATKFIQVKTPLKGELNFIMFDINGKQIRQSRHVNGNSPSLMYVDQKPGIYFLKIESKKGNVTRQFLIQ</sequence>
<evidence type="ECO:0000259" key="2">
    <source>
        <dbReference type="Pfam" id="PF18962"/>
    </source>
</evidence>